<evidence type="ECO:0000256" key="1">
    <source>
        <dbReference type="SAM" id="MobiDB-lite"/>
    </source>
</evidence>
<feature type="domain" description="Peroxin/Ferlin" evidence="2">
    <location>
        <begin position="222"/>
        <end position="257"/>
    </location>
</feature>
<feature type="compositionally biased region" description="Polar residues" evidence="1">
    <location>
        <begin position="27"/>
        <end position="39"/>
    </location>
</feature>
<dbReference type="VEuPathDB" id="FungiDB:AFUB_039240"/>
<feature type="region of interest" description="Disordered" evidence="1">
    <location>
        <begin position="1"/>
        <end position="102"/>
    </location>
</feature>
<feature type="compositionally biased region" description="Polar residues" evidence="1">
    <location>
        <begin position="675"/>
        <end position="684"/>
    </location>
</feature>
<dbReference type="InterPro" id="IPR006614">
    <property type="entry name" value="Peroxin/Ferlin"/>
</dbReference>
<evidence type="ECO:0000313" key="4">
    <source>
        <dbReference type="Proteomes" id="UP000001699"/>
    </source>
</evidence>
<sequence length="1391" mass="157270">MEGIRRITLVDHTDPSSRSDNEEALSQIPSATGSQTGSRRLSRVSIRGELKRRKYAKWQPDRLKLSDDSSLSRMPSPSVNPLTHMSTNANTISGESTLAGPSQATIEQHDIDATDFASSTNGGRDSAAPQQQQGHDPKDNTKSAHSVSELDILYENQRGWFFFGIPLYSNSSLLHLDPGPWVTHDFRESPVNITNAQVPDPSWEWAWPSWYVDMSGDVDDQGWQYSFSFSSKAWHGTHPWFHSFVRRRRWVRLRVKRTLEKTRRGRSGFEMAHMLNEDYFTIHSPRKQSRATSSIAVSGNLSRTTTGVEEEALLEEIGNIPTLMYALKAAIVDREKINVLKRFIEDGGEELHYLDSKIPEIMSMFIFQNSRWQFLTHLENVINDLPREAAEKGNTDTEAIRRKQQNLTKAAETTRRHITGPELLGSKHHEWMNLTPTSKHDLLEACSKMSSFKPIDNGGQIKGVPEAAEIGLEGLNKSIQYHLWLAESRPMLRLECSVSLSGPNPTACLLGTANNFPELQAELDLKSTFYQGAHATRHRRIFFDESTSHASGDQSVSYHMFSRGHPCLRRRGLSAVLDNVAAGPEEPLLFLYPRWFTSTLRRERSISSINYAPSGEDSLCSIRPVLRVSSRRRKSSFGNLTRRWLSTNSAVQTSIAQPAGSQPGRKCVEHARSVGPTQTQGVESTSDKGGNHYTVPSETGHCADYESSTSLHRSETRSEDSQNATRENRRPFNLFANTQTSTTNSPAKDKAIGVMESLSIRDRKKLRYRLYLSRMGRDHGSRDKWGRWTKVGDFLEAMQQESRLWPKKGPVQKELLLPEETVALMAGITDMAMKENVWYVPVRNGCRVHVLHPLESEGQHRKVILSGSKRSVELVGDHIMRTRMLQEQGDPLVDIRKPPVPVYPSIEAMRRKNLPVPLVRGVWDFYQAFKQPAPLHTLLNSSANISSVREFAEHVEELTRSRPSSKVIRGKPGTHHRERVAAALVALFQNDANREYFSTAALNRALSFLFDNEILDDARAVFIRAEHVATVDTFNMLLKSAAKRQDIRVFRGFLTSMSRMHIRPNPYTWLAFLDCLVSPNAKASLVNFMLQKGYLSDSGAMRTALHLTIQDTFLAHLQSGKSVDAFFNMIIDTYGANWFSPTLINQMLSVTVRLRDYDAMDRLLEICEQQGFALDSATVNSILPLFRSDIQCALRYVFRCLDHPETQLDKKAWEMLFLIAFKGRNYNICRVLWRYACMHRQVTYKMKQSVLTSLARNVPRNKRDVIDTVWSTSAGNVIVGVDFGQSVYPFDDAVLDNVPDEHLDNPVAYLASGYKPGGDERAKQLSLASALVKRDIEIGPRYQASVPLSIMLEAAAVMDRGWKGIPRPTQWVMQNSIHIPVRKGDLFAYPT</sequence>
<proteinExistence type="predicted"/>
<name>B0XY09_ASPFC</name>
<dbReference type="HOGENOM" id="CLU_259195_0_0_1"/>
<organism evidence="3 4">
    <name type="scientific">Aspergillus fumigatus (strain CBS 144.89 / FGSC A1163 / CEA10)</name>
    <name type="common">Neosartorya fumigata</name>
    <dbReference type="NCBI Taxonomy" id="451804"/>
    <lineage>
        <taxon>Eukaryota</taxon>
        <taxon>Fungi</taxon>
        <taxon>Dikarya</taxon>
        <taxon>Ascomycota</taxon>
        <taxon>Pezizomycotina</taxon>
        <taxon>Eurotiomycetes</taxon>
        <taxon>Eurotiomycetidae</taxon>
        <taxon>Eurotiales</taxon>
        <taxon>Aspergillaceae</taxon>
        <taxon>Aspergillus</taxon>
        <taxon>Aspergillus subgen. Fumigati</taxon>
    </lineage>
</organism>
<feature type="region of interest" description="Disordered" evidence="1">
    <location>
        <begin position="115"/>
        <end position="144"/>
    </location>
</feature>
<feature type="compositionally biased region" description="Polar residues" evidence="1">
    <location>
        <begin position="116"/>
        <end position="134"/>
    </location>
</feature>
<dbReference type="OrthoDB" id="72441at2759"/>
<dbReference type="Gene3D" id="1.25.40.10">
    <property type="entry name" value="Tetratricopeptide repeat domain"/>
    <property type="match status" value="1"/>
</dbReference>
<reference evidence="3 4" key="1">
    <citation type="journal article" date="2008" name="PLoS Genet.">
        <title>Genomic islands in the pathogenic filamentous fungus Aspergillus fumigatus.</title>
        <authorList>
            <person name="Fedorova N.D."/>
            <person name="Khaldi N."/>
            <person name="Joardar V.S."/>
            <person name="Maiti R."/>
            <person name="Amedeo P."/>
            <person name="Anderson M.J."/>
            <person name="Crabtree J."/>
            <person name="Silva J.C."/>
            <person name="Badger J.H."/>
            <person name="Albarraq A."/>
            <person name="Angiuoli S."/>
            <person name="Bussey H."/>
            <person name="Bowyer P."/>
            <person name="Cotty P.J."/>
            <person name="Dyer P.S."/>
            <person name="Egan A."/>
            <person name="Galens K."/>
            <person name="Fraser-Liggett C.M."/>
            <person name="Haas B.J."/>
            <person name="Inman J.M."/>
            <person name="Kent R."/>
            <person name="Lemieux S."/>
            <person name="Malavazi I."/>
            <person name="Orvis J."/>
            <person name="Roemer T."/>
            <person name="Ronning C.M."/>
            <person name="Sundaram J.P."/>
            <person name="Sutton G."/>
            <person name="Turner G."/>
            <person name="Venter J.C."/>
            <person name="White O.R."/>
            <person name="Whitty B.R."/>
            <person name="Youngman P."/>
            <person name="Wolfe K.H."/>
            <person name="Goldman G.H."/>
            <person name="Wortman J.R."/>
            <person name="Jiang B."/>
            <person name="Denning D.W."/>
            <person name="Nierman W.C."/>
        </authorList>
    </citation>
    <scope>NUCLEOTIDE SEQUENCE [LARGE SCALE GENOMIC DNA]</scope>
    <source>
        <strain evidence="4">CBS 144.89 / FGSC A1163 / CEA10</strain>
    </source>
</reference>
<feature type="compositionally biased region" description="Polar residues" evidence="1">
    <location>
        <begin position="651"/>
        <end position="660"/>
    </location>
</feature>
<keyword evidence="4" id="KW-1185">Reference proteome</keyword>
<feature type="compositionally biased region" description="Polar residues" evidence="1">
    <location>
        <begin position="735"/>
        <end position="746"/>
    </location>
</feature>
<feature type="region of interest" description="Disordered" evidence="1">
    <location>
        <begin position="651"/>
        <end position="749"/>
    </location>
</feature>
<evidence type="ECO:0000259" key="2">
    <source>
        <dbReference type="SMART" id="SM00694"/>
    </source>
</evidence>
<dbReference type="EMBL" id="DS499596">
    <property type="protein sequence ID" value="EDP52755.1"/>
    <property type="molecule type" value="Genomic_DNA"/>
</dbReference>
<dbReference type="Proteomes" id="UP000001699">
    <property type="component" value="Unassembled WGS sequence"/>
</dbReference>
<dbReference type="InterPro" id="IPR011990">
    <property type="entry name" value="TPR-like_helical_dom_sf"/>
</dbReference>
<dbReference type="SMART" id="SM00694">
    <property type="entry name" value="DysFC"/>
    <property type="match status" value="1"/>
</dbReference>
<dbReference type="GO" id="GO:0016020">
    <property type="term" value="C:membrane"/>
    <property type="evidence" value="ECO:0007669"/>
    <property type="project" value="InterPro"/>
</dbReference>
<protein>
    <recommendedName>
        <fullName evidence="2">Peroxin/Ferlin domain-containing protein</fullName>
    </recommendedName>
</protein>
<feature type="compositionally biased region" description="Basic and acidic residues" evidence="1">
    <location>
        <begin position="1"/>
        <end position="21"/>
    </location>
</feature>
<feature type="compositionally biased region" description="Polar residues" evidence="1">
    <location>
        <begin position="75"/>
        <end position="102"/>
    </location>
</feature>
<accession>B0XY09</accession>
<feature type="compositionally biased region" description="Basic and acidic residues" evidence="1">
    <location>
        <begin position="712"/>
        <end position="730"/>
    </location>
</feature>
<gene>
    <name evidence="3" type="ORF">AFUB_039240</name>
</gene>
<evidence type="ECO:0000313" key="3">
    <source>
        <dbReference type="EMBL" id="EDP52755.1"/>
    </source>
</evidence>